<accession>A0A9D4IIG6</accession>
<organism evidence="2 3">
    <name type="scientific">Dreissena polymorpha</name>
    <name type="common">Zebra mussel</name>
    <name type="synonym">Mytilus polymorpha</name>
    <dbReference type="NCBI Taxonomy" id="45954"/>
    <lineage>
        <taxon>Eukaryota</taxon>
        <taxon>Metazoa</taxon>
        <taxon>Spiralia</taxon>
        <taxon>Lophotrochozoa</taxon>
        <taxon>Mollusca</taxon>
        <taxon>Bivalvia</taxon>
        <taxon>Autobranchia</taxon>
        <taxon>Heteroconchia</taxon>
        <taxon>Euheterodonta</taxon>
        <taxon>Imparidentia</taxon>
        <taxon>Neoheterodontei</taxon>
        <taxon>Myida</taxon>
        <taxon>Dreissenoidea</taxon>
        <taxon>Dreissenidae</taxon>
        <taxon>Dreissena</taxon>
    </lineage>
</organism>
<evidence type="ECO:0000256" key="1">
    <source>
        <dbReference type="SAM" id="MobiDB-lite"/>
    </source>
</evidence>
<reference evidence="2" key="2">
    <citation type="submission" date="2020-11" db="EMBL/GenBank/DDBJ databases">
        <authorList>
            <person name="McCartney M.A."/>
            <person name="Auch B."/>
            <person name="Kono T."/>
            <person name="Mallez S."/>
            <person name="Becker A."/>
            <person name="Gohl D.M."/>
            <person name="Silverstein K.A.T."/>
            <person name="Koren S."/>
            <person name="Bechman K.B."/>
            <person name="Herman A."/>
            <person name="Abrahante J.E."/>
            <person name="Garbe J."/>
        </authorList>
    </citation>
    <scope>NUCLEOTIDE SEQUENCE</scope>
    <source>
        <strain evidence="2">Duluth1</strain>
        <tissue evidence="2">Whole animal</tissue>
    </source>
</reference>
<comment type="caution">
    <text evidence="2">The sequence shown here is derived from an EMBL/GenBank/DDBJ whole genome shotgun (WGS) entry which is preliminary data.</text>
</comment>
<evidence type="ECO:0000313" key="2">
    <source>
        <dbReference type="EMBL" id="KAH3774289.1"/>
    </source>
</evidence>
<dbReference type="EMBL" id="JAIWYP010000009">
    <property type="protein sequence ID" value="KAH3774289.1"/>
    <property type="molecule type" value="Genomic_DNA"/>
</dbReference>
<gene>
    <name evidence="2" type="ORF">DPMN_175667</name>
</gene>
<evidence type="ECO:0000313" key="3">
    <source>
        <dbReference type="Proteomes" id="UP000828390"/>
    </source>
</evidence>
<keyword evidence="3" id="KW-1185">Reference proteome</keyword>
<dbReference type="AlphaFoldDB" id="A0A9D4IIG6"/>
<feature type="region of interest" description="Disordered" evidence="1">
    <location>
        <begin position="1"/>
        <end position="36"/>
    </location>
</feature>
<name>A0A9D4IIG6_DREPO</name>
<feature type="compositionally biased region" description="Polar residues" evidence="1">
    <location>
        <begin position="19"/>
        <end position="33"/>
    </location>
</feature>
<proteinExistence type="predicted"/>
<dbReference type="Proteomes" id="UP000828390">
    <property type="component" value="Unassembled WGS sequence"/>
</dbReference>
<protein>
    <submittedName>
        <fullName evidence="2">Uncharacterized protein</fullName>
    </submittedName>
</protein>
<reference evidence="2" key="1">
    <citation type="journal article" date="2019" name="bioRxiv">
        <title>The Genome of the Zebra Mussel, Dreissena polymorpha: A Resource for Invasive Species Research.</title>
        <authorList>
            <person name="McCartney M.A."/>
            <person name="Auch B."/>
            <person name="Kono T."/>
            <person name="Mallez S."/>
            <person name="Zhang Y."/>
            <person name="Obille A."/>
            <person name="Becker A."/>
            <person name="Abrahante J.E."/>
            <person name="Garbe J."/>
            <person name="Badalamenti J.P."/>
            <person name="Herman A."/>
            <person name="Mangelson H."/>
            <person name="Liachko I."/>
            <person name="Sullivan S."/>
            <person name="Sone E.D."/>
            <person name="Koren S."/>
            <person name="Silverstein K.A.T."/>
            <person name="Beckman K.B."/>
            <person name="Gohl D.M."/>
        </authorList>
    </citation>
    <scope>NUCLEOTIDE SEQUENCE</scope>
    <source>
        <strain evidence="2">Duluth1</strain>
        <tissue evidence="2">Whole animal</tissue>
    </source>
</reference>
<sequence>MSSLDENGISRYKRDLQMKTGSPNEKGSDNQVNAGPCRSALVNAGQLRSMQVSSSHVTIEDN</sequence>